<dbReference type="EMBL" id="CP019607">
    <property type="protein sequence ID" value="AQP52316.1"/>
    <property type="molecule type" value="Genomic_DNA"/>
</dbReference>
<name>A0A1Q2D1P6_9ACTN</name>
<keyword evidence="2" id="KW-0812">Transmembrane</keyword>
<evidence type="ECO:0000313" key="4">
    <source>
        <dbReference type="Proteomes" id="UP000188235"/>
    </source>
</evidence>
<keyword evidence="2" id="KW-1133">Transmembrane helix</keyword>
<dbReference type="Proteomes" id="UP000188235">
    <property type="component" value="Chromosome"/>
</dbReference>
<feature type="compositionally biased region" description="Low complexity" evidence="1">
    <location>
        <begin position="20"/>
        <end position="33"/>
    </location>
</feature>
<proteinExistence type="predicted"/>
<feature type="transmembrane region" description="Helical" evidence="2">
    <location>
        <begin position="51"/>
        <end position="73"/>
    </location>
</feature>
<feature type="compositionally biased region" description="Polar residues" evidence="1">
    <location>
        <begin position="83"/>
        <end position="93"/>
    </location>
</feature>
<gene>
    <name evidence="3" type="ORF">BW733_17280</name>
</gene>
<accession>A0A1Q2D1P6</accession>
<reference evidence="3 4" key="1">
    <citation type="journal article" date="2008" name="Int. J. Syst. Evol. Microbiol.">
        <title>Tessaracoccus flavescens sp. nov., isolated from marine sediment.</title>
        <authorList>
            <person name="Lee D.W."/>
            <person name="Lee S.D."/>
        </authorList>
    </citation>
    <scope>NUCLEOTIDE SEQUENCE [LARGE SCALE GENOMIC DNA]</scope>
    <source>
        <strain evidence="3 4">SST-39T</strain>
    </source>
</reference>
<organism evidence="3 4">
    <name type="scientific">Tessaracoccus flavescens</name>
    <dbReference type="NCBI Taxonomy" id="399497"/>
    <lineage>
        <taxon>Bacteria</taxon>
        <taxon>Bacillati</taxon>
        <taxon>Actinomycetota</taxon>
        <taxon>Actinomycetes</taxon>
        <taxon>Propionibacteriales</taxon>
        <taxon>Propionibacteriaceae</taxon>
        <taxon>Tessaracoccus</taxon>
    </lineage>
</organism>
<feature type="compositionally biased region" description="Low complexity" evidence="1">
    <location>
        <begin position="1"/>
        <end position="10"/>
    </location>
</feature>
<dbReference type="RefSeq" id="WP_077352449.1">
    <property type="nucleotide sequence ID" value="NZ_CP019607.1"/>
</dbReference>
<protein>
    <submittedName>
        <fullName evidence="3">Uncharacterized protein</fullName>
    </submittedName>
</protein>
<evidence type="ECO:0000256" key="1">
    <source>
        <dbReference type="SAM" id="MobiDB-lite"/>
    </source>
</evidence>
<evidence type="ECO:0000313" key="3">
    <source>
        <dbReference type="EMBL" id="AQP52316.1"/>
    </source>
</evidence>
<evidence type="ECO:0000256" key="2">
    <source>
        <dbReference type="SAM" id="Phobius"/>
    </source>
</evidence>
<feature type="region of interest" description="Disordered" evidence="1">
    <location>
        <begin position="79"/>
        <end position="101"/>
    </location>
</feature>
<feature type="region of interest" description="Disordered" evidence="1">
    <location>
        <begin position="1"/>
        <end position="46"/>
    </location>
</feature>
<sequence length="224" mass="23740">MSNQQWHGPQHGPPGPPRQGTPGWQGNPQQGWQGPPPQQPYDAPPRKPNRLPLIIAAVLVAVALIGVGVWFLIRPGDPPPTADPSTPGTSQAADPTPTPTVEKRRVTFEDLPPEVNGWRVKPAGTSGYYITDGRQDPNGADAQINVTGADDDSYSLELAVEGADDPVESSGGRVICVPEDYMGDIACFVDTSTFTLIDVTAAQQDGITLEEVQTVADAIAAKYP</sequence>
<feature type="compositionally biased region" description="Pro residues" evidence="1">
    <location>
        <begin position="34"/>
        <end position="43"/>
    </location>
</feature>
<keyword evidence="4" id="KW-1185">Reference proteome</keyword>
<keyword evidence="2" id="KW-0472">Membrane</keyword>
<dbReference type="KEGG" id="tfa:BW733_17280"/>
<dbReference type="AlphaFoldDB" id="A0A1Q2D1P6"/>